<dbReference type="PRINTS" id="PR00642">
    <property type="entry name" value="EDG1RECEPTOR"/>
</dbReference>
<protein>
    <recommendedName>
        <fullName evidence="14">G-protein coupled receptors family 1 profile domain-containing protein</fullName>
    </recommendedName>
</protein>
<dbReference type="PROSITE" id="PS00237">
    <property type="entry name" value="G_PROTEIN_RECEP_F1_1"/>
    <property type="match status" value="1"/>
</dbReference>
<reference evidence="15" key="2">
    <citation type="submission" date="2025-09" db="UniProtKB">
        <authorList>
            <consortium name="Ensembl"/>
        </authorList>
    </citation>
    <scope>IDENTIFICATION</scope>
</reference>
<dbReference type="CTD" id="492350"/>
<evidence type="ECO:0000256" key="10">
    <source>
        <dbReference type="PIRSR" id="PIRSR604061-50"/>
    </source>
</evidence>
<evidence type="ECO:0000256" key="8">
    <source>
        <dbReference type="ARBA" id="ARBA00023180"/>
    </source>
</evidence>
<evidence type="ECO:0000256" key="5">
    <source>
        <dbReference type="ARBA" id="ARBA00023040"/>
    </source>
</evidence>
<dbReference type="PRINTS" id="PR00237">
    <property type="entry name" value="GPCRRHODOPSN"/>
</dbReference>
<evidence type="ECO:0000313" key="16">
    <source>
        <dbReference type="Proteomes" id="UP000261540"/>
    </source>
</evidence>
<evidence type="ECO:0000313" key="15">
    <source>
        <dbReference type="Ensembl" id="ENSPKIP00000024261.1"/>
    </source>
</evidence>
<evidence type="ECO:0000256" key="2">
    <source>
        <dbReference type="ARBA" id="ARBA00022475"/>
    </source>
</evidence>
<feature type="transmembrane region" description="Helical" evidence="13">
    <location>
        <begin position="261"/>
        <end position="285"/>
    </location>
</feature>
<feature type="domain" description="G-protein coupled receptors family 1 profile" evidence="14">
    <location>
        <begin position="74"/>
        <end position="321"/>
    </location>
</feature>
<keyword evidence="16" id="KW-1185">Reference proteome</keyword>
<feature type="transmembrane region" description="Helical" evidence="13">
    <location>
        <begin position="214"/>
        <end position="240"/>
    </location>
</feature>
<evidence type="ECO:0000256" key="4">
    <source>
        <dbReference type="ARBA" id="ARBA00022989"/>
    </source>
</evidence>
<comment type="subcellular location">
    <subcellularLocation>
        <location evidence="1">Cell membrane</location>
        <topology evidence="1">Multi-pass membrane protein</topology>
    </subcellularLocation>
</comment>
<feature type="transmembrane region" description="Helical" evidence="13">
    <location>
        <begin position="305"/>
        <end position="324"/>
    </location>
</feature>
<feature type="region of interest" description="Disordered" evidence="12">
    <location>
        <begin position="369"/>
        <end position="405"/>
    </location>
</feature>
<name>A0A3B3S2I6_9TELE</name>
<dbReference type="Gene3D" id="1.20.1070.10">
    <property type="entry name" value="Rhodopsin 7-helix transmembrane proteins"/>
    <property type="match status" value="1"/>
</dbReference>
<dbReference type="GO" id="GO:0038036">
    <property type="term" value="F:sphingosine-1-phosphate receptor activity"/>
    <property type="evidence" value="ECO:0007669"/>
    <property type="project" value="InterPro"/>
</dbReference>
<dbReference type="InterPro" id="IPR004061">
    <property type="entry name" value="S1P_rcpt"/>
</dbReference>
<dbReference type="GeneTree" id="ENSGT01050000244887"/>
<keyword evidence="8" id="KW-0325">Glycoprotein</keyword>
<dbReference type="Ensembl" id="ENSPKIT00000004965.1">
    <property type="protein sequence ID" value="ENSPKIP00000024261.1"/>
    <property type="gene ID" value="ENSPKIG00000007590.1"/>
</dbReference>
<feature type="compositionally biased region" description="Basic and acidic residues" evidence="12">
    <location>
        <begin position="390"/>
        <end position="405"/>
    </location>
</feature>
<evidence type="ECO:0000256" key="11">
    <source>
        <dbReference type="RuleBase" id="RU000688"/>
    </source>
</evidence>
<dbReference type="InterPro" id="IPR000276">
    <property type="entry name" value="GPCR_Rhodpsn"/>
</dbReference>
<sequence>MAFTRPIYCTDPPAVLSKNLPTGHLFRVFREYHNNSVIMEHYNFTGKLSNDKYRDGLKPEAISFLIICLLIVLENTIVLVAIWKNKKFHVPMYYLLGNLTFSDLLAGFTYMVNIVLSGAKTLRLTPLLWFLREGGVFITLAASIVSLLAIAIERHVTMVKMKPYQGTKRGRMFALIGASWLLSVFLGVLPIIGWNCIGSLNNCSTVLPLYAKSYILFCISVFSTVLLAITALYVHIFRIVRANTQRLGALRAAQARKSRKCMALLKTVTTVLGVFIACWLPLFVLLLMDVCCPARHCSILFKADYFLGLAMVNSLLNPIIYTLTSRDMRRAILRLLCGHCFVTKEGHIMRIALPLFECSTSKMEMTSHRQEGLETTISTGNINTSPVKDPQPESPRDTCRKKDKLAALHSITTKDRTECRRINKIIPPQRKENDQDQ</sequence>
<dbReference type="PANTHER" id="PTHR22750">
    <property type="entry name" value="G-PROTEIN COUPLED RECEPTOR"/>
    <property type="match status" value="1"/>
</dbReference>
<feature type="disulfide bond" evidence="10">
    <location>
        <begin position="292"/>
        <end position="297"/>
    </location>
</feature>
<dbReference type="SUPFAM" id="SSF81321">
    <property type="entry name" value="Family A G protein-coupled receptor-like"/>
    <property type="match status" value="1"/>
</dbReference>
<feature type="compositionally biased region" description="Polar residues" evidence="12">
    <location>
        <begin position="373"/>
        <end position="386"/>
    </location>
</feature>
<dbReference type="InterPro" id="IPR017452">
    <property type="entry name" value="GPCR_Rhodpsn_7TM"/>
</dbReference>
<keyword evidence="5 11" id="KW-0297">G-protein coupled receptor</keyword>
<reference evidence="15" key="1">
    <citation type="submission" date="2025-08" db="UniProtKB">
        <authorList>
            <consortium name="Ensembl"/>
        </authorList>
    </citation>
    <scope>IDENTIFICATION</scope>
</reference>
<keyword evidence="4 13" id="KW-1133">Transmembrane helix</keyword>
<feature type="transmembrane region" description="Helical" evidence="13">
    <location>
        <begin position="95"/>
        <end position="116"/>
    </location>
</feature>
<dbReference type="PROSITE" id="PS50262">
    <property type="entry name" value="G_PROTEIN_RECEP_F1_2"/>
    <property type="match status" value="1"/>
</dbReference>
<evidence type="ECO:0000256" key="12">
    <source>
        <dbReference type="SAM" id="MobiDB-lite"/>
    </source>
</evidence>
<keyword evidence="6 13" id="KW-0472">Membrane</keyword>
<dbReference type="SMART" id="SM01381">
    <property type="entry name" value="7TM_GPCR_Srsx"/>
    <property type="match status" value="1"/>
</dbReference>
<keyword evidence="7 11" id="KW-0675">Receptor</keyword>
<keyword evidence="9 11" id="KW-0807">Transducer</keyword>
<dbReference type="CDD" id="cd15348">
    <property type="entry name" value="7tmA_S1PR5_Edg8"/>
    <property type="match status" value="1"/>
</dbReference>
<accession>A0A3B3S2I6</accession>
<dbReference type="OrthoDB" id="10049450at2759"/>
<evidence type="ECO:0000256" key="1">
    <source>
        <dbReference type="ARBA" id="ARBA00004651"/>
    </source>
</evidence>
<dbReference type="PRINTS" id="PR01523">
    <property type="entry name" value="S1PRECEPTOR"/>
</dbReference>
<dbReference type="Pfam" id="PF00001">
    <property type="entry name" value="7tm_1"/>
    <property type="match status" value="1"/>
</dbReference>
<comment type="similarity">
    <text evidence="11">Belongs to the G-protein coupled receptor 1 family.</text>
</comment>
<feature type="transmembrane region" description="Helical" evidence="13">
    <location>
        <begin position="173"/>
        <end position="194"/>
    </location>
</feature>
<evidence type="ECO:0000256" key="3">
    <source>
        <dbReference type="ARBA" id="ARBA00022692"/>
    </source>
</evidence>
<evidence type="ECO:0000256" key="7">
    <source>
        <dbReference type="ARBA" id="ARBA00023170"/>
    </source>
</evidence>
<dbReference type="Proteomes" id="UP000261540">
    <property type="component" value="Unplaced"/>
</dbReference>
<dbReference type="GO" id="GO:0005886">
    <property type="term" value="C:plasma membrane"/>
    <property type="evidence" value="ECO:0007669"/>
    <property type="project" value="UniProtKB-SubCell"/>
</dbReference>
<feature type="disulfide bond" evidence="10">
    <location>
        <begin position="196"/>
        <end position="203"/>
    </location>
</feature>
<feature type="transmembrane region" description="Helical" evidence="13">
    <location>
        <begin position="61"/>
        <end position="83"/>
    </location>
</feature>
<evidence type="ECO:0000256" key="13">
    <source>
        <dbReference type="SAM" id="Phobius"/>
    </source>
</evidence>
<dbReference type="AlphaFoldDB" id="A0A3B3S2I6"/>
<organism evidence="15 16">
    <name type="scientific">Paramormyrops kingsleyae</name>
    <dbReference type="NCBI Taxonomy" id="1676925"/>
    <lineage>
        <taxon>Eukaryota</taxon>
        <taxon>Metazoa</taxon>
        <taxon>Chordata</taxon>
        <taxon>Craniata</taxon>
        <taxon>Vertebrata</taxon>
        <taxon>Euteleostomi</taxon>
        <taxon>Actinopterygii</taxon>
        <taxon>Neopterygii</taxon>
        <taxon>Teleostei</taxon>
        <taxon>Osteoglossocephala</taxon>
        <taxon>Osteoglossomorpha</taxon>
        <taxon>Osteoglossiformes</taxon>
        <taxon>Mormyridae</taxon>
        <taxon>Paramormyrops</taxon>
    </lineage>
</organism>
<dbReference type="KEGG" id="pki:111856303"/>
<keyword evidence="3 11" id="KW-0812">Transmembrane</keyword>
<evidence type="ECO:0000256" key="9">
    <source>
        <dbReference type="ARBA" id="ARBA00023224"/>
    </source>
</evidence>
<keyword evidence="2" id="KW-1003">Cell membrane</keyword>
<feature type="transmembrane region" description="Helical" evidence="13">
    <location>
        <begin position="136"/>
        <end position="152"/>
    </location>
</feature>
<evidence type="ECO:0000259" key="14">
    <source>
        <dbReference type="PROSITE" id="PS50262"/>
    </source>
</evidence>
<keyword evidence="10" id="KW-1015">Disulfide bond</keyword>
<evidence type="ECO:0000256" key="6">
    <source>
        <dbReference type="ARBA" id="ARBA00023136"/>
    </source>
</evidence>
<proteinExistence type="inferred from homology"/>